<comment type="caution">
    <text evidence="5">The sequence shown here is derived from an EMBL/GenBank/DDBJ whole genome shotgun (WGS) entry which is preliminary data.</text>
</comment>
<sequence>MRVAVVAESFLPQVNGVANSVRHLVDQLVARGHEALIIAPGPGETTYGSIPVVRVRSFPFPIYRDLPLGLPDASVRRAITEFAPDVVHLASPIVVGMSGLRAAERLGIPTVAIYQTDIVGFGHQYGLVGIDRTVWAWTRRLYSRAGRTLAPSSAAAAQLSAIRVPRVHLWQRGVDLRQFRPSRRSPALRASLAPNGEVLVGYVGRVAMEKRVHLLRHLADLPGTRLVIVGDGPELEEVRRLAPSSVSLGMLHGAELAAAVASLDVFVHTGAHETFCQAAQEALASGVPVVAPGAGGLLDLVTPGETGFLFDPAESAVGVAELRAGVQTLAENPVLRRAMGQAARMSVLERGWERIIDQLVNVHYRAVMRPAASRDTVAA</sequence>
<evidence type="ECO:0000256" key="1">
    <source>
        <dbReference type="ARBA" id="ARBA00022676"/>
    </source>
</evidence>
<evidence type="ECO:0000259" key="4">
    <source>
        <dbReference type="Pfam" id="PF13439"/>
    </source>
</evidence>
<proteinExistence type="predicted"/>
<organism evidence="5 6">
    <name type="scientific">Tenggerimyces flavus</name>
    <dbReference type="NCBI Taxonomy" id="1708749"/>
    <lineage>
        <taxon>Bacteria</taxon>
        <taxon>Bacillati</taxon>
        <taxon>Actinomycetota</taxon>
        <taxon>Actinomycetes</taxon>
        <taxon>Propionibacteriales</taxon>
        <taxon>Nocardioidaceae</taxon>
        <taxon>Tenggerimyces</taxon>
    </lineage>
</organism>
<dbReference type="SUPFAM" id="SSF53756">
    <property type="entry name" value="UDP-Glycosyltransferase/glycogen phosphorylase"/>
    <property type="match status" value="1"/>
</dbReference>
<keyword evidence="2 5" id="KW-0808">Transferase</keyword>
<evidence type="ECO:0000313" key="5">
    <source>
        <dbReference type="EMBL" id="MFC3759291.1"/>
    </source>
</evidence>
<dbReference type="InterPro" id="IPR028098">
    <property type="entry name" value="Glyco_trans_4-like_N"/>
</dbReference>
<dbReference type="Pfam" id="PF00534">
    <property type="entry name" value="Glycos_transf_1"/>
    <property type="match status" value="1"/>
</dbReference>
<keyword evidence="1 5" id="KW-0328">Glycosyltransferase</keyword>
<keyword evidence="6" id="KW-1185">Reference proteome</keyword>
<dbReference type="EMBL" id="JBHRZH010000001">
    <property type="protein sequence ID" value="MFC3759291.1"/>
    <property type="molecule type" value="Genomic_DNA"/>
</dbReference>
<evidence type="ECO:0000259" key="3">
    <source>
        <dbReference type="Pfam" id="PF00534"/>
    </source>
</evidence>
<dbReference type="InterPro" id="IPR050194">
    <property type="entry name" value="Glycosyltransferase_grp1"/>
</dbReference>
<feature type="domain" description="Glycosyltransferase subfamily 4-like N-terminal" evidence="4">
    <location>
        <begin position="14"/>
        <end position="177"/>
    </location>
</feature>
<dbReference type="Proteomes" id="UP001595699">
    <property type="component" value="Unassembled WGS sequence"/>
</dbReference>
<accession>A0ABV7Y3Z1</accession>
<dbReference type="GO" id="GO:0016757">
    <property type="term" value="F:glycosyltransferase activity"/>
    <property type="evidence" value="ECO:0007669"/>
    <property type="project" value="UniProtKB-KW"/>
</dbReference>
<evidence type="ECO:0000313" key="6">
    <source>
        <dbReference type="Proteomes" id="UP001595699"/>
    </source>
</evidence>
<dbReference type="Gene3D" id="3.40.50.2000">
    <property type="entry name" value="Glycogen Phosphorylase B"/>
    <property type="match status" value="2"/>
</dbReference>
<dbReference type="RefSeq" id="WP_205122305.1">
    <property type="nucleotide sequence ID" value="NZ_JAFBCM010000001.1"/>
</dbReference>
<reference evidence="6" key="1">
    <citation type="journal article" date="2019" name="Int. J. Syst. Evol. Microbiol.">
        <title>The Global Catalogue of Microorganisms (GCM) 10K type strain sequencing project: providing services to taxonomists for standard genome sequencing and annotation.</title>
        <authorList>
            <consortium name="The Broad Institute Genomics Platform"/>
            <consortium name="The Broad Institute Genome Sequencing Center for Infectious Disease"/>
            <person name="Wu L."/>
            <person name="Ma J."/>
        </authorList>
    </citation>
    <scope>NUCLEOTIDE SEQUENCE [LARGE SCALE GENOMIC DNA]</scope>
    <source>
        <strain evidence="6">CGMCC 4.7241</strain>
    </source>
</reference>
<dbReference type="InterPro" id="IPR001296">
    <property type="entry name" value="Glyco_trans_1"/>
</dbReference>
<name>A0ABV7Y3Z1_9ACTN</name>
<feature type="domain" description="Glycosyl transferase family 1" evidence="3">
    <location>
        <begin position="191"/>
        <end position="344"/>
    </location>
</feature>
<dbReference type="CDD" id="cd03814">
    <property type="entry name" value="GT4-like"/>
    <property type="match status" value="1"/>
</dbReference>
<protein>
    <submittedName>
        <fullName evidence="5">Glycosyltransferase family 4 protein</fullName>
        <ecNumber evidence="5">2.4.-.-</ecNumber>
    </submittedName>
</protein>
<dbReference type="Pfam" id="PF13439">
    <property type="entry name" value="Glyco_transf_4"/>
    <property type="match status" value="1"/>
</dbReference>
<gene>
    <name evidence="5" type="ORF">ACFOUW_00435</name>
</gene>
<dbReference type="EC" id="2.4.-.-" evidence="5"/>
<dbReference type="PANTHER" id="PTHR45947:SF3">
    <property type="entry name" value="SULFOQUINOVOSYL TRANSFERASE SQD2"/>
    <property type="match status" value="1"/>
</dbReference>
<dbReference type="PANTHER" id="PTHR45947">
    <property type="entry name" value="SULFOQUINOVOSYL TRANSFERASE SQD2"/>
    <property type="match status" value="1"/>
</dbReference>
<evidence type="ECO:0000256" key="2">
    <source>
        <dbReference type="ARBA" id="ARBA00022679"/>
    </source>
</evidence>